<feature type="compositionally biased region" description="Basic and acidic residues" evidence="1">
    <location>
        <begin position="81"/>
        <end position="95"/>
    </location>
</feature>
<accession>A0ABQ5IDU5</accession>
<evidence type="ECO:0000313" key="3">
    <source>
        <dbReference type="Proteomes" id="UP001151760"/>
    </source>
</evidence>
<protein>
    <submittedName>
        <fullName evidence="2">Uncharacterized protein</fullName>
    </submittedName>
</protein>
<reference evidence="2" key="2">
    <citation type="submission" date="2022-01" db="EMBL/GenBank/DDBJ databases">
        <authorList>
            <person name="Yamashiro T."/>
            <person name="Shiraishi A."/>
            <person name="Satake H."/>
            <person name="Nakayama K."/>
        </authorList>
    </citation>
    <scope>NUCLEOTIDE SEQUENCE</scope>
</reference>
<organism evidence="2 3">
    <name type="scientific">Tanacetum coccineum</name>
    <dbReference type="NCBI Taxonomy" id="301880"/>
    <lineage>
        <taxon>Eukaryota</taxon>
        <taxon>Viridiplantae</taxon>
        <taxon>Streptophyta</taxon>
        <taxon>Embryophyta</taxon>
        <taxon>Tracheophyta</taxon>
        <taxon>Spermatophyta</taxon>
        <taxon>Magnoliopsida</taxon>
        <taxon>eudicotyledons</taxon>
        <taxon>Gunneridae</taxon>
        <taxon>Pentapetalae</taxon>
        <taxon>asterids</taxon>
        <taxon>campanulids</taxon>
        <taxon>Asterales</taxon>
        <taxon>Asteraceae</taxon>
        <taxon>Asteroideae</taxon>
        <taxon>Anthemideae</taxon>
        <taxon>Anthemidinae</taxon>
        <taxon>Tanacetum</taxon>
    </lineage>
</organism>
<feature type="region of interest" description="Disordered" evidence="1">
    <location>
        <begin position="81"/>
        <end position="106"/>
    </location>
</feature>
<evidence type="ECO:0000256" key="1">
    <source>
        <dbReference type="SAM" id="MobiDB-lite"/>
    </source>
</evidence>
<comment type="caution">
    <text evidence="2">The sequence shown here is derived from an EMBL/GenBank/DDBJ whole genome shotgun (WGS) entry which is preliminary data.</text>
</comment>
<dbReference type="Proteomes" id="UP001151760">
    <property type="component" value="Unassembled WGS sequence"/>
</dbReference>
<reference evidence="2" key="1">
    <citation type="journal article" date="2022" name="Int. J. Mol. Sci.">
        <title>Draft Genome of Tanacetum Coccineum: Genomic Comparison of Closely Related Tanacetum-Family Plants.</title>
        <authorList>
            <person name="Yamashiro T."/>
            <person name="Shiraishi A."/>
            <person name="Nakayama K."/>
            <person name="Satake H."/>
        </authorList>
    </citation>
    <scope>NUCLEOTIDE SEQUENCE</scope>
</reference>
<proteinExistence type="predicted"/>
<name>A0ABQ5IDU5_9ASTR</name>
<sequence length="232" mass="26389">MTYTTSTTKTKAAQYDLPGINRLTNLSGDDVADFAIALRMFTRRPGISEKGTLYSIQKTHKDYYVKRLQEEQVMRSEEMDNGDIGKEKSPFHDQGHQQAAKGKEDDEEFGEICWRRIENNADGVELTLETNQQGGVMKYRYALKKHAEYDESNTYVLERFNTTAGNPVKKILLKLNLSDHRSILTDSKVTPTKLMGRMTKLIHSPCFMLSVLFRIFKDSDGGTYIPAVSLDS</sequence>
<evidence type="ECO:0000313" key="2">
    <source>
        <dbReference type="EMBL" id="GJT98293.1"/>
    </source>
</evidence>
<dbReference type="EMBL" id="BQNB010020661">
    <property type="protein sequence ID" value="GJT98293.1"/>
    <property type="molecule type" value="Genomic_DNA"/>
</dbReference>
<gene>
    <name evidence="2" type="ORF">Tco_1093811</name>
</gene>
<keyword evidence="3" id="KW-1185">Reference proteome</keyword>